<comment type="caution">
    <text evidence="1">The sequence shown here is derived from an EMBL/GenBank/DDBJ whole genome shotgun (WGS) entry which is preliminary data.</text>
</comment>
<name>A0ABV8CDC6_9GAMM</name>
<dbReference type="Proteomes" id="UP001595758">
    <property type="component" value="Unassembled WGS sequence"/>
</dbReference>
<dbReference type="RefSeq" id="WP_382341441.1">
    <property type="nucleotide sequence ID" value="NZ_JBHSAB010000004.1"/>
</dbReference>
<organism evidence="1 2">
    <name type="scientific">Legionella dresdenensis</name>
    <dbReference type="NCBI Taxonomy" id="450200"/>
    <lineage>
        <taxon>Bacteria</taxon>
        <taxon>Pseudomonadati</taxon>
        <taxon>Pseudomonadota</taxon>
        <taxon>Gammaproteobacteria</taxon>
        <taxon>Legionellales</taxon>
        <taxon>Legionellaceae</taxon>
        <taxon>Legionella</taxon>
    </lineage>
</organism>
<keyword evidence="2" id="KW-1185">Reference proteome</keyword>
<reference evidence="2" key="1">
    <citation type="journal article" date="2019" name="Int. J. Syst. Evol. Microbiol.">
        <title>The Global Catalogue of Microorganisms (GCM) 10K type strain sequencing project: providing services to taxonomists for standard genome sequencing and annotation.</title>
        <authorList>
            <consortium name="The Broad Institute Genomics Platform"/>
            <consortium name="The Broad Institute Genome Sequencing Center for Infectious Disease"/>
            <person name="Wu L."/>
            <person name="Ma J."/>
        </authorList>
    </citation>
    <scope>NUCLEOTIDE SEQUENCE [LARGE SCALE GENOMIC DNA]</scope>
    <source>
        <strain evidence="2">CCUG 59858</strain>
    </source>
</reference>
<protein>
    <submittedName>
        <fullName evidence="1">Uncharacterized protein</fullName>
    </submittedName>
</protein>
<proteinExistence type="predicted"/>
<accession>A0ABV8CDC6</accession>
<evidence type="ECO:0000313" key="1">
    <source>
        <dbReference type="EMBL" id="MFC3908298.1"/>
    </source>
</evidence>
<gene>
    <name evidence="1" type="ORF">ACFORL_04315</name>
</gene>
<dbReference type="EMBL" id="JBHSAB010000004">
    <property type="protein sequence ID" value="MFC3908298.1"/>
    <property type="molecule type" value="Genomic_DNA"/>
</dbReference>
<sequence length="64" mass="7484">MSGKYIVRLFKANEGYFVEQLVQSFPSENEARNFINNYNGSHIGQLWVIIEGNNLLDHIKRNEK</sequence>
<evidence type="ECO:0000313" key="2">
    <source>
        <dbReference type="Proteomes" id="UP001595758"/>
    </source>
</evidence>